<comment type="caution">
    <text evidence="3">The sequence shown here is derived from an EMBL/GenBank/DDBJ whole genome shotgun (WGS) entry which is preliminary data.</text>
</comment>
<keyword evidence="4" id="KW-1185">Reference proteome</keyword>
<keyword evidence="2" id="KW-0472">Membrane</keyword>
<name>A0A916U0F8_9ACTN</name>
<keyword evidence="2" id="KW-0812">Transmembrane</keyword>
<accession>A0A916U0F8</accession>
<evidence type="ECO:0000256" key="2">
    <source>
        <dbReference type="SAM" id="Phobius"/>
    </source>
</evidence>
<reference evidence="3" key="1">
    <citation type="journal article" date="2014" name="Int. J. Syst. Evol. Microbiol.">
        <title>Complete genome sequence of Corynebacterium casei LMG S-19264T (=DSM 44701T), isolated from a smear-ripened cheese.</title>
        <authorList>
            <consortium name="US DOE Joint Genome Institute (JGI-PGF)"/>
            <person name="Walter F."/>
            <person name="Albersmeier A."/>
            <person name="Kalinowski J."/>
            <person name="Ruckert C."/>
        </authorList>
    </citation>
    <scope>NUCLEOTIDE SEQUENCE</scope>
    <source>
        <strain evidence="3">CGMCC 1.15478</strain>
    </source>
</reference>
<feature type="region of interest" description="Disordered" evidence="1">
    <location>
        <begin position="1"/>
        <end position="36"/>
    </location>
</feature>
<keyword evidence="2" id="KW-1133">Transmembrane helix</keyword>
<sequence>MVEHENSKSRPEPTPPAEDQTSLVHEEHQPSNGPQPKLAGAVVTLAVVAIAVGFLIVAIYVGVQAFSG</sequence>
<dbReference type="RefSeq" id="WP_188670287.1">
    <property type="nucleotide sequence ID" value="NZ_BMJH01000001.1"/>
</dbReference>
<proteinExistence type="predicted"/>
<dbReference type="AlphaFoldDB" id="A0A916U0F8"/>
<evidence type="ECO:0000313" key="3">
    <source>
        <dbReference type="EMBL" id="GGC55425.1"/>
    </source>
</evidence>
<evidence type="ECO:0000313" key="4">
    <source>
        <dbReference type="Proteomes" id="UP000641514"/>
    </source>
</evidence>
<feature type="transmembrane region" description="Helical" evidence="2">
    <location>
        <begin position="38"/>
        <end position="63"/>
    </location>
</feature>
<dbReference type="EMBL" id="BMJH01000001">
    <property type="protein sequence ID" value="GGC55425.1"/>
    <property type="molecule type" value="Genomic_DNA"/>
</dbReference>
<reference evidence="3" key="2">
    <citation type="submission" date="2020-09" db="EMBL/GenBank/DDBJ databases">
        <authorList>
            <person name="Sun Q."/>
            <person name="Zhou Y."/>
        </authorList>
    </citation>
    <scope>NUCLEOTIDE SEQUENCE</scope>
    <source>
        <strain evidence="3">CGMCC 1.15478</strain>
    </source>
</reference>
<organism evidence="3 4">
    <name type="scientific">Hoyosella rhizosphaerae</name>
    <dbReference type="NCBI Taxonomy" id="1755582"/>
    <lineage>
        <taxon>Bacteria</taxon>
        <taxon>Bacillati</taxon>
        <taxon>Actinomycetota</taxon>
        <taxon>Actinomycetes</taxon>
        <taxon>Mycobacteriales</taxon>
        <taxon>Hoyosellaceae</taxon>
        <taxon>Hoyosella</taxon>
    </lineage>
</organism>
<feature type="compositionally biased region" description="Basic and acidic residues" evidence="1">
    <location>
        <begin position="1"/>
        <end position="11"/>
    </location>
</feature>
<evidence type="ECO:0000256" key="1">
    <source>
        <dbReference type="SAM" id="MobiDB-lite"/>
    </source>
</evidence>
<dbReference type="Proteomes" id="UP000641514">
    <property type="component" value="Unassembled WGS sequence"/>
</dbReference>
<protein>
    <submittedName>
        <fullName evidence="3">Uncharacterized protein</fullName>
    </submittedName>
</protein>
<gene>
    <name evidence="3" type="ORF">GCM10011410_04770</name>
</gene>